<dbReference type="KEGG" id="anf:AQPE_1869"/>
<protein>
    <recommendedName>
        <fullName evidence="1">Endonuclease/exonuclease/phosphatase domain-containing protein</fullName>
    </recommendedName>
</protein>
<dbReference type="Gene3D" id="3.60.10.10">
    <property type="entry name" value="Endonuclease/exonuclease/phosphatase"/>
    <property type="match status" value="1"/>
</dbReference>
<sequence>MGSNQFPTKENADHILDYLRQNNADIICLQEVRLNKRQIFDVANSKLPQISHMQLAHTSHEGGQLTLTRFPILNMGEIRFNNSGNMIIYTDILLNSDTVRVYNCHLQSYRLRPTEINSIDSMNFENQKKTMTQIKELSAKFKDAIIKRAEQAATLREHLNQCPYPVIVCGDFNDTPVSFTYRTVRGDLKDSFTDSGKGTANTYNGKLPSFRIDYILYSPKFTSYNFEVSSLNHSDHYPISCDLFPAEK</sequence>
<dbReference type="CDD" id="cd09084">
    <property type="entry name" value="EEP-2"/>
    <property type="match status" value="1"/>
</dbReference>
<dbReference type="GO" id="GO:0003824">
    <property type="term" value="F:catalytic activity"/>
    <property type="evidence" value="ECO:0007669"/>
    <property type="project" value="InterPro"/>
</dbReference>
<dbReference type="InterPro" id="IPR005135">
    <property type="entry name" value="Endo/exonuclease/phosphatase"/>
</dbReference>
<accession>A0A5K7S835</accession>
<dbReference type="InterPro" id="IPR036691">
    <property type="entry name" value="Endo/exonu/phosph_ase_sf"/>
</dbReference>
<dbReference type="InterPro" id="IPR051916">
    <property type="entry name" value="GPI-anchor_lipid_remodeler"/>
</dbReference>
<dbReference type="PANTHER" id="PTHR14859">
    <property type="entry name" value="CALCOFLUOR WHITE HYPERSENSITIVE PROTEIN PRECURSOR"/>
    <property type="match status" value="1"/>
</dbReference>
<evidence type="ECO:0000313" key="2">
    <source>
        <dbReference type="EMBL" id="BBE17712.1"/>
    </source>
</evidence>
<dbReference type="EMBL" id="AP018694">
    <property type="protein sequence ID" value="BBE17712.1"/>
    <property type="molecule type" value="Genomic_DNA"/>
</dbReference>
<evidence type="ECO:0000313" key="3">
    <source>
        <dbReference type="Proteomes" id="UP001193389"/>
    </source>
</evidence>
<dbReference type="GO" id="GO:0016020">
    <property type="term" value="C:membrane"/>
    <property type="evidence" value="ECO:0007669"/>
    <property type="project" value="GOC"/>
</dbReference>
<organism evidence="2 3">
    <name type="scientific">Aquipluma nitroreducens</name>
    <dbReference type="NCBI Taxonomy" id="2010828"/>
    <lineage>
        <taxon>Bacteria</taxon>
        <taxon>Pseudomonadati</taxon>
        <taxon>Bacteroidota</taxon>
        <taxon>Bacteroidia</taxon>
        <taxon>Marinilabiliales</taxon>
        <taxon>Prolixibacteraceae</taxon>
        <taxon>Aquipluma</taxon>
    </lineage>
</organism>
<dbReference type="SUPFAM" id="SSF56219">
    <property type="entry name" value="DNase I-like"/>
    <property type="match status" value="1"/>
</dbReference>
<dbReference type="GO" id="GO:0006506">
    <property type="term" value="P:GPI anchor biosynthetic process"/>
    <property type="evidence" value="ECO:0007669"/>
    <property type="project" value="TreeGrafter"/>
</dbReference>
<dbReference type="Proteomes" id="UP001193389">
    <property type="component" value="Chromosome"/>
</dbReference>
<name>A0A5K7S835_9BACT</name>
<dbReference type="Pfam" id="PF03372">
    <property type="entry name" value="Exo_endo_phos"/>
    <property type="match status" value="1"/>
</dbReference>
<gene>
    <name evidence="2" type="ORF">AQPE_1869</name>
</gene>
<reference evidence="2" key="1">
    <citation type="journal article" date="2020" name="Int. J. Syst. Evol. Microbiol.">
        <title>Aquipluma nitroreducens gen. nov. sp. nov., a novel facultatively anaerobic bacterium isolated from a freshwater lake.</title>
        <authorList>
            <person name="Watanabe M."/>
            <person name="Kojima H."/>
            <person name="Fukui M."/>
        </authorList>
    </citation>
    <scope>NUCLEOTIDE SEQUENCE</scope>
    <source>
        <strain evidence="2">MeG22</strain>
    </source>
</reference>
<evidence type="ECO:0000259" key="1">
    <source>
        <dbReference type="Pfam" id="PF03372"/>
    </source>
</evidence>
<dbReference type="AlphaFoldDB" id="A0A5K7S835"/>
<feature type="domain" description="Endonuclease/exonuclease/phosphatase" evidence="1">
    <location>
        <begin position="12"/>
        <end position="236"/>
    </location>
</feature>
<proteinExistence type="predicted"/>
<keyword evidence="3" id="KW-1185">Reference proteome</keyword>
<dbReference type="PANTHER" id="PTHR14859:SF15">
    <property type="entry name" value="ENDONUCLEASE_EXONUCLEASE_PHOSPHATASE DOMAIN-CONTAINING PROTEIN"/>
    <property type="match status" value="1"/>
</dbReference>